<organism evidence="1 2">
    <name type="scientific">Desulfonema limicola</name>
    <dbReference type="NCBI Taxonomy" id="45656"/>
    <lineage>
        <taxon>Bacteria</taxon>
        <taxon>Pseudomonadati</taxon>
        <taxon>Thermodesulfobacteriota</taxon>
        <taxon>Desulfobacteria</taxon>
        <taxon>Desulfobacterales</taxon>
        <taxon>Desulfococcaceae</taxon>
        <taxon>Desulfonema</taxon>
    </lineage>
</organism>
<sequence>MMIKEIKQMDIIKRIQLMEALWDSLLYDETDFQAPEWHKNILSERKRKIDEGKAEFVSIKELKASKSI</sequence>
<evidence type="ECO:0000313" key="1">
    <source>
        <dbReference type="EMBL" id="QTA83695.1"/>
    </source>
</evidence>
<dbReference type="RefSeq" id="WP_207689499.1">
    <property type="nucleotide sequence ID" value="NZ_CP061799.1"/>
</dbReference>
<protein>
    <submittedName>
        <fullName evidence="1">Addiction module component, CHP02574</fullName>
    </submittedName>
</protein>
<accession>A0A975BEM2</accession>
<dbReference type="Pfam" id="PF09720">
    <property type="entry name" value="Unstab_antitox"/>
    <property type="match status" value="1"/>
</dbReference>
<keyword evidence="2" id="KW-1185">Reference proteome</keyword>
<dbReference type="KEGG" id="dli:dnl_61090"/>
<evidence type="ECO:0000313" key="2">
    <source>
        <dbReference type="Proteomes" id="UP000663720"/>
    </source>
</evidence>
<gene>
    <name evidence="1" type="ORF">dnl_61090</name>
</gene>
<dbReference type="Proteomes" id="UP000663720">
    <property type="component" value="Chromosome"/>
</dbReference>
<dbReference type="AlphaFoldDB" id="A0A975BEM2"/>
<name>A0A975BEM2_9BACT</name>
<proteinExistence type="predicted"/>
<dbReference type="InterPro" id="IPR013406">
    <property type="entry name" value="CHP02574_addiction_mod"/>
</dbReference>
<dbReference type="EMBL" id="CP061799">
    <property type="protein sequence ID" value="QTA83695.1"/>
    <property type="molecule type" value="Genomic_DNA"/>
</dbReference>
<reference evidence="1" key="1">
    <citation type="journal article" date="2021" name="Microb. Physiol.">
        <title>Proteogenomic Insights into the Physiology of Marine, Sulfate-Reducing, Filamentous Desulfonema limicola and Desulfonema magnum.</title>
        <authorList>
            <person name="Schnaars V."/>
            <person name="Wohlbrand L."/>
            <person name="Scheve S."/>
            <person name="Hinrichs C."/>
            <person name="Reinhardt R."/>
            <person name="Rabus R."/>
        </authorList>
    </citation>
    <scope>NUCLEOTIDE SEQUENCE</scope>
    <source>
        <strain evidence="1">5ac10</strain>
    </source>
</reference>